<dbReference type="EMBL" id="BNDY01000002">
    <property type="protein sequence ID" value="GHI36307.1"/>
    <property type="molecule type" value="Genomic_DNA"/>
</dbReference>
<keyword evidence="4" id="KW-1185">Reference proteome</keyword>
<dbReference type="Pfam" id="PF19816">
    <property type="entry name" value="DUF6299"/>
    <property type="match status" value="1"/>
</dbReference>
<feature type="domain" description="DUF6299" evidence="2">
    <location>
        <begin position="31"/>
        <end position="138"/>
    </location>
</feature>
<evidence type="ECO:0000256" key="1">
    <source>
        <dbReference type="SAM" id="SignalP"/>
    </source>
</evidence>
<comment type="caution">
    <text evidence="3">The sequence shown here is derived from an EMBL/GenBank/DDBJ whole genome shotgun (WGS) entry which is preliminary data.</text>
</comment>
<protein>
    <recommendedName>
        <fullName evidence="2">DUF6299 domain-containing protein</fullName>
    </recommendedName>
</protein>
<evidence type="ECO:0000259" key="2">
    <source>
        <dbReference type="Pfam" id="PF19816"/>
    </source>
</evidence>
<name>A0ABQ3QG97_9ACTN</name>
<evidence type="ECO:0000313" key="4">
    <source>
        <dbReference type="Proteomes" id="UP001050808"/>
    </source>
</evidence>
<gene>
    <name evidence="3" type="ORF">Sviol_07150</name>
</gene>
<proteinExistence type="predicted"/>
<dbReference type="Proteomes" id="UP001050808">
    <property type="component" value="Unassembled WGS sequence"/>
</dbReference>
<accession>A0ABQ3QG97</accession>
<sequence length="143" mass="14112">MRVSLVAAGAAVAAGVLLCAASGPAGAATSGTVSADPTGTVSSDGTVILSGTYRCSAPGPGPIFVASSVRSGGVQHGIGGTAARCDGAEHTWVNHEKPHGTPVKPGPADIEATLVQLNTRSGLPLPVILATDWHSIDLRPAKD</sequence>
<evidence type="ECO:0000313" key="3">
    <source>
        <dbReference type="EMBL" id="GHI36307.1"/>
    </source>
</evidence>
<feature type="chain" id="PRO_5046418329" description="DUF6299 domain-containing protein" evidence="1">
    <location>
        <begin position="28"/>
        <end position="143"/>
    </location>
</feature>
<feature type="signal peptide" evidence="1">
    <location>
        <begin position="1"/>
        <end position="27"/>
    </location>
</feature>
<keyword evidence="1" id="KW-0732">Signal</keyword>
<dbReference type="InterPro" id="IPR046266">
    <property type="entry name" value="DUF6299"/>
</dbReference>
<dbReference type="RefSeq" id="WP_189960290.1">
    <property type="nucleotide sequence ID" value="NZ_BMUA01000001.1"/>
</dbReference>
<reference evidence="3" key="1">
    <citation type="submission" date="2024-05" db="EMBL/GenBank/DDBJ databases">
        <title>Whole genome shotgun sequence of Streptomyces violascens NBRC 12920.</title>
        <authorList>
            <person name="Komaki H."/>
            <person name="Tamura T."/>
        </authorList>
    </citation>
    <scope>NUCLEOTIDE SEQUENCE</scope>
    <source>
        <strain evidence="3">NBRC 12920</strain>
    </source>
</reference>
<organism evidence="3 4">
    <name type="scientific">Streptomyces violascens</name>
    <dbReference type="NCBI Taxonomy" id="67381"/>
    <lineage>
        <taxon>Bacteria</taxon>
        <taxon>Bacillati</taxon>
        <taxon>Actinomycetota</taxon>
        <taxon>Actinomycetes</taxon>
        <taxon>Kitasatosporales</taxon>
        <taxon>Streptomycetaceae</taxon>
        <taxon>Streptomyces</taxon>
    </lineage>
</organism>